<dbReference type="Pfam" id="PF20684">
    <property type="entry name" value="Fung_rhodopsin"/>
    <property type="match status" value="1"/>
</dbReference>
<dbReference type="EMBL" id="JAADJZ010000022">
    <property type="protein sequence ID" value="KAF2867712.1"/>
    <property type="molecule type" value="Genomic_DNA"/>
</dbReference>
<sequence length="296" mass="32936">SKLPPEQLARLPAGIPPPGVAPNLIDPPTIGYYVLGAGSVLMLIMLVCVALRLYMAIRVRGHFAAADWTTVAAVIGTCYYFIVVCFGVQKVGFGTHMYDLSLLHMKTKETAIISFMSNGPTHLIWPCAKSTFFLMYLQLFRPLKWLRYSCYVGLALNWAFYVSISITQMVITAPAPGQPWAESFATPSYLRTFKLCVPTASFSLVSDVYIMALPMIAISHLQLSTAKKFGVGAMFGTGFICCCASSLSIYWQYRIFKNQSDYTYYVIFVFLTYIIEMSVGISTSCMPSLARLHKDK</sequence>
<evidence type="ECO:0000256" key="2">
    <source>
        <dbReference type="ARBA" id="ARBA00022692"/>
    </source>
</evidence>
<comment type="subcellular location">
    <subcellularLocation>
        <location evidence="1">Membrane</location>
        <topology evidence="1">Multi-pass membrane protein</topology>
    </subcellularLocation>
</comment>
<reference evidence="8 9" key="1">
    <citation type="submission" date="2020-01" db="EMBL/GenBank/DDBJ databases">
        <authorList>
            <consortium name="DOE Joint Genome Institute"/>
            <person name="Haridas S."/>
            <person name="Albert R."/>
            <person name="Binder M."/>
            <person name="Bloem J."/>
            <person name="Labutti K."/>
            <person name="Salamov A."/>
            <person name="Andreopoulos B."/>
            <person name="Baker S.E."/>
            <person name="Barry K."/>
            <person name="Bills G."/>
            <person name="Bluhm B.H."/>
            <person name="Cannon C."/>
            <person name="Castanera R."/>
            <person name="Culley D.E."/>
            <person name="Daum C."/>
            <person name="Ezra D."/>
            <person name="Gonzalez J.B."/>
            <person name="Henrissat B."/>
            <person name="Kuo A."/>
            <person name="Liang C."/>
            <person name="Lipzen A."/>
            <person name="Lutzoni F."/>
            <person name="Magnuson J."/>
            <person name="Mondo S."/>
            <person name="Nolan M."/>
            <person name="Ohm R."/>
            <person name="Pangilinan J."/>
            <person name="Park H.-J.H."/>
            <person name="Ramirez L."/>
            <person name="Alfaro M."/>
            <person name="Sun H."/>
            <person name="Tritt A."/>
            <person name="Yoshinaga Y."/>
            <person name="Zwiers L.-H.L."/>
            <person name="Turgeon B.G."/>
            <person name="Goodwin S.B."/>
            <person name="Spatafora J.W."/>
            <person name="Crous P.W."/>
            <person name="Grigoriev I.V."/>
        </authorList>
    </citation>
    <scope>NUCLEOTIDE SEQUENCE [LARGE SCALE GENOMIC DNA]</scope>
    <source>
        <strain evidence="8 9">CBS 611.86</strain>
    </source>
</reference>
<feature type="transmembrane region" description="Helical" evidence="6">
    <location>
        <begin position="66"/>
        <end position="89"/>
    </location>
</feature>
<dbReference type="OrthoDB" id="444631at2759"/>
<feature type="transmembrane region" description="Helical" evidence="6">
    <location>
        <begin position="123"/>
        <end position="139"/>
    </location>
</feature>
<dbReference type="InterPro" id="IPR049326">
    <property type="entry name" value="Rhodopsin_dom_fungi"/>
</dbReference>
<feature type="transmembrane region" description="Helical" evidence="6">
    <location>
        <begin position="151"/>
        <end position="172"/>
    </location>
</feature>
<keyword evidence="2 6" id="KW-0812">Transmembrane</keyword>
<feature type="non-terminal residue" evidence="8">
    <location>
        <position position="296"/>
    </location>
</feature>
<gene>
    <name evidence="8" type="ORF">BDV95DRAFT_444041</name>
</gene>
<feature type="non-terminal residue" evidence="8">
    <location>
        <position position="1"/>
    </location>
</feature>
<protein>
    <recommendedName>
        <fullName evidence="7">Rhodopsin domain-containing protein</fullName>
    </recommendedName>
</protein>
<comment type="caution">
    <text evidence="8">The sequence shown here is derived from an EMBL/GenBank/DDBJ whole genome shotgun (WGS) entry which is preliminary data.</text>
</comment>
<name>A0A7C8I455_9PLEO</name>
<dbReference type="PANTHER" id="PTHR33048">
    <property type="entry name" value="PTH11-LIKE INTEGRAL MEMBRANE PROTEIN (AFU_ORTHOLOGUE AFUA_5G11245)"/>
    <property type="match status" value="1"/>
</dbReference>
<evidence type="ECO:0000313" key="9">
    <source>
        <dbReference type="Proteomes" id="UP000481861"/>
    </source>
</evidence>
<feature type="transmembrane region" description="Helical" evidence="6">
    <location>
        <begin position="30"/>
        <end position="54"/>
    </location>
</feature>
<dbReference type="AlphaFoldDB" id="A0A7C8I455"/>
<evidence type="ECO:0000256" key="1">
    <source>
        <dbReference type="ARBA" id="ARBA00004141"/>
    </source>
</evidence>
<keyword evidence="3 6" id="KW-1133">Transmembrane helix</keyword>
<dbReference type="InterPro" id="IPR052337">
    <property type="entry name" value="SAT4-like"/>
</dbReference>
<keyword evidence="4 6" id="KW-0472">Membrane</keyword>
<keyword evidence="9" id="KW-1185">Reference proteome</keyword>
<accession>A0A7C8I455</accession>
<feature type="transmembrane region" description="Helical" evidence="6">
    <location>
        <begin position="263"/>
        <end position="286"/>
    </location>
</feature>
<evidence type="ECO:0000256" key="4">
    <source>
        <dbReference type="ARBA" id="ARBA00023136"/>
    </source>
</evidence>
<evidence type="ECO:0000313" key="8">
    <source>
        <dbReference type="EMBL" id="KAF2867712.1"/>
    </source>
</evidence>
<evidence type="ECO:0000256" key="6">
    <source>
        <dbReference type="SAM" id="Phobius"/>
    </source>
</evidence>
<evidence type="ECO:0000256" key="5">
    <source>
        <dbReference type="ARBA" id="ARBA00038359"/>
    </source>
</evidence>
<evidence type="ECO:0000256" key="3">
    <source>
        <dbReference type="ARBA" id="ARBA00022989"/>
    </source>
</evidence>
<proteinExistence type="inferred from homology"/>
<feature type="transmembrane region" description="Helical" evidence="6">
    <location>
        <begin position="229"/>
        <end position="251"/>
    </location>
</feature>
<dbReference type="GO" id="GO:0016020">
    <property type="term" value="C:membrane"/>
    <property type="evidence" value="ECO:0007669"/>
    <property type="project" value="UniProtKB-SubCell"/>
</dbReference>
<feature type="domain" description="Rhodopsin" evidence="7">
    <location>
        <begin position="51"/>
        <end position="292"/>
    </location>
</feature>
<organism evidence="8 9">
    <name type="scientific">Massariosphaeria phaeospora</name>
    <dbReference type="NCBI Taxonomy" id="100035"/>
    <lineage>
        <taxon>Eukaryota</taxon>
        <taxon>Fungi</taxon>
        <taxon>Dikarya</taxon>
        <taxon>Ascomycota</taxon>
        <taxon>Pezizomycotina</taxon>
        <taxon>Dothideomycetes</taxon>
        <taxon>Pleosporomycetidae</taxon>
        <taxon>Pleosporales</taxon>
        <taxon>Pleosporales incertae sedis</taxon>
        <taxon>Massariosphaeria</taxon>
    </lineage>
</organism>
<evidence type="ECO:0000259" key="7">
    <source>
        <dbReference type="Pfam" id="PF20684"/>
    </source>
</evidence>
<dbReference type="Proteomes" id="UP000481861">
    <property type="component" value="Unassembled WGS sequence"/>
</dbReference>
<dbReference type="PANTHER" id="PTHR33048:SF158">
    <property type="entry name" value="MEMBRANE PROTEIN PTH11-LIKE, PUTATIVE-RELATED"/>
    <property type="match status" value="1"/>
</dbReference>
<comment type="similarity">
    <text evidence="5">Belongs to the SAT4 family.</text>
</comment>